<keyword evidence="2" id="KW-1185">Reference proteome</keyword>
<organism evidence="1 2">
    <name type="scientific">Coccomyxa viridis</name>
    <dbReference type="NCBI Taxonomy" id="1274662"/>
    <lineage>
        <taxon>Eukaryota</taxon>
        <taxon>Viridiplantae</taxon>
        <taxon>Chlorophyta</taxon>
        <taxon>core chlorophytes</taxon>
        <taxon>Trebouxiophyceae</taxon>
        <taxon>Trebouxiophyceae incertae sedis</taxon>
        <taxon>Coccomyxaceae</taxon>
        <taxon>Coccomyxa</taxon>
    </lineage>
</organism>
<dbReference type="EMBL" id="CAXHTA020000019">
    <property type="protein sequence ID" value="CAL5228610.1"/>
    <property type="molecule type" value="Genomic_DNA"/>
</dbReference>
<reference evidence="1 2" key="1">
    <citation type="submission" date="2024-06" db="EMBL/GenBank/DDBJ databases">
        <authorList>
            <person name="Kraege A."/>
            <person name="Thomma B."/>
        </authorList>
    </citation>
    <scope>NUCLEOTIDE SEQUENCE [LARGE SCALE GENOMIC DNA]</scope>
</reference>
<dbReference type="Gene3D" id="1.25.40.10">
    <property type="entry name" value="Tetratricopeptide repeat domain"/>
    <property type="match status" value="1"/>
</dbReference>
<gene>
    <name evidence="1" type="primary">g11773</name>
    <name evidence="1" type="ORF">VP750_LOCUS10516</name>
</gene>
<comment type="caution">
    <text evidence="1">The sequence shown here is derived from an EMBL/GenBank/DDBJ whole genome shotgun (WGS) entry which is preliminary data.</text>
</comment>
<dbReference type="InterPro" id="IPR050754">
    <property type="entry name" value="FKBP4/5/8-like"/>
</dbReference>
<dbReference type="SUPFAM" id="SSF48452">
    <property type="entry name" value="TPR-like"/>
    <property type="match status" value="1"/>
</dbReference>
<dbReference type="PANTHER" id="PTHR46512">
    <property type="entry name" value="PEPTIDYLPROLYL ISOMERASE"/>
    <property type="match status" value="1"/>
</dbReference>
<accession>A0ABP1GBC1</accession>
<name>A0ABP1GBC1_9CHLO</name>
<dbReference type="Proteomes" id="UP001497392">
    <property type="component" value="Unassembled WGS sequence"/>
</dbReference>
<sequence>MLNHNFTLLDTPEASFVVHSGQVDIVRTVIELHTATGSDSALSLPQKLSTLSSKAFRARPPPAALVDLAEPSEEAPAGEGALALKKVSEKRRLLLVTVQKGLIWPEDELLLPKLDIDRLAPVGDLLGLHMTAMFYNEDDASLASLQSQKASGRSLTPEDPTDAAVHAARLLIEALFKHAQYNRCLMHKLDASHLPGRQVLTPAMHLKSKANELFKAGKYDEAESAYQEGLKALKDRGNDMKDQDVKDLEKALNVNSAAALLKQAEAVHGAPALKPPEGLANAKALYRQAQAYAYLGDNERAAKAPKIHGDGD</sequence>
<evidence type="ECO:0000313" key="2">
    <source>
        <dbReference type="Proteomes" id="UP001497392"/>
    </source>
</evidence>
<protein>
    <submittedName>
        <fullName evidence="1">G11773 protein</fullName>
    </submittedName>
</protein>
<dbReference type="InterPro" id="IPR011990">
    <property type="entry name" value="TPR-like_helical_dom_sf"/>
</dbReference>
<dbReference type="PANTHER" id="PTHR46512:SF9">
    <property type="entry name" value="PEPTIDYLPROLYL ISOMERASE"/>
    <property type="match status" value="1"/>
</dbReference>
<evidence type="ECO:0000313" key="1">
    <source>
        <dbReference type="EMBL" id="CAL5228610.1"/>
    </source>
</evidence>
<proteinExistence type="predicted"/>